<dbReference type="AlphaFoldDB" id="A0A086J476"/>
<dbReference type="HOGENOM" id="CLU_1993213_0_0_1"/>
<accession>A0A086J476</accession>
<reference evidence="1 2" key="1">
    <citation type="journal article" date="2014" name="Genome Announc.">
        <title>Genome Sequence of the Microsporidian Species Nematocida sp1 Strain ERTm6 (ATCC PRA-372).</title>
        <authorList>
            <person name="Bakowski M.A."/>
            <person name="Priest M."/>
            <person name="Young S."/>
            <person name="Cuomo C.A."/>
            <person name="Troemel E.R."/>
        </authorList>
    </citation>
    <scope>NUCLEOTIDE SEQUENCE [LARGE SCALE GENOMIC DNA]</scope>
    <source>
        <strain evidence="1 2">ERTm6</strain>
    </source>
</reference>
<keyword evidence="2" id="KW-1185">Reference proteome</keyword>
<sequence length="125" mass="14064">MKESQDKLLEESCENTDALRKELLPQEESETADSVTVYTNKEGERVVRIVNLIQTMECTPEKVETVVSVRTLPTLEKPIDVDAYANLCIFCDHPVDADVSILLCAKCLLLEPPRNTDSCPNYSFI</sequence>
<protein>
    <submittedName>
        <fullName evidence="1">Uncharacterized protein</fullName>
    </submittedName>
</protein>
<comment type="caution">
    <text evidence="1">The sequence shown here is derived from an EMBL/GenBank/DDBJ whole genome shotgun (WGS) entry which is preliminary data.</text>
</comment>
<dbReference type="GeneID" id="77674986"/>
<evidence type="ECO:0000313" key="1">
    <source>
        <dbReference type="EMBL" id="KFG26944.1"/>
    </source>
</evidence>
<organism evidence="1 2">
    <name type="scientific">Nematocida ausubeli (strain ATCC PRA-371 / ERTm2)</name>
    <name type="common">Nematode killer fungus</name>
    <dbReference type="NCBI Taxonomy" id="1913371"/>
    <lineage>
        <taxon>Eukaryota</taxon>
        <taxon>Fungi</taxon>
        <taxon>Fungi incertae sedis</taxon>
        <taxon>Microsporidia</taxon>
        <taxon>Nematocida</taxon>
    </lineage>
</organism>
<proteinExistence type="predicted"/>
<dbReference type="Proteomes" id="UP000054524">
    <property type="component" value="Unassembled WGS sequence"/>
</dbReference>
<dbReference type="EMBL" id="AKIJ01000001">
    <property type="protein sequence ID" value="KFG26944.1"/>
    <property type="molecule type" value="Genomic_DNA"/>
</dbReference>
<evidence type="ECO:0000313" key="2">
    <source>
        <dbReference type="Proteomes" id="UP000054524"/>
    </source>
</evidence>
<name>A0A086J476_NEMA1</name>
<dbReference type="RefSeq" id="XP_052905499.1">
    <property type="nucleotide sequence ID" value="XM_053047674.1"/>
</dbReference>
<gene>
    <name evidence="1" type="ORF">NESG_00013</name>
</gene>